<dbReference type="InterPro" id="IPR011250">
    <property type="entry name" value="OMP/PagP_B-barrel"/>
</dbReference>
<dbReference type="RefSeq" id="WP_170106924.1">
    <property type="nucleotide sequence ID" value="NZ_QAON01000005.1"/>
</dbReference>
<dbReference type="Gene3D" id="2.40.160.20">
    <property type="match status" value="1"/>
</dbReference>
<dbReference type="Pfam" id="PF13505">
    <property type="entry name" value="OMP_b-brl"/>
    <property type="match status" value="1"/>
</dbReference>
<dbReference type="Proteomes" id="UP000244223">
    <property type="component" value="Unassembled WGS sequence"/>
</dbReference>
<evidence type="ECO:0000313" key="3">
    <source>
        <dbReference type="EMBL" id="PTQ89866.1"/>
    </source>
</evidence>
<evidence type="ECO:0000259" key="2">
    <source>
        <dbReference type="Pfam" id="PF13505"/>
    </source>
</evidence>
<feature type="domain" description="Outer membrane protein beta-barrel" evidence="2">
    <location>
        <begin position="9"/>
        <end position="180"/>
    </location>
</feature>
<accession>A0A2T5J0Q6</accession>
<proteinExistence type="predicted"/>
<gene>
    <name evidence="3" type="ORF">C8N29_105194</name>
</gene>
<keyword evidence="4" id="KW-1185">Reference proteome</keyword>
<sequence length="180" mass="19278">MKTSTKYAVVAVLGIGTAGLSVAEERPYLGIQYGQLQTEDIQMPNQQTLKLNHLGLVVGANILPAIGLEAQYSTSLEDYDLGLGSTLATETLAAYAKLQTPTPVYVNSRIGVARVNYEQTGLFTQSKTHTSGIAYGLGAGLKLVDTASIEIGYTRLPDTEVQGQATHKNELVTMGINFHF</sequence>
<dbReference type="InterPro" id="IPR027385">
    <property type="entry name" value="Beta-barrel_OMP"/>
</dbReference>
<reference evidence="3 4" key="1">
    <citation type="submission" date="2018-04" db="EMBL/GenBank/DDBJ databases">
        <title>Genomic Encyclopedia of Archaeal and Bacterial Type Strains, Phase II (KMG-II): from individual species to whole genera.</title>
        <authorList>
            <person name="Goeker M."/>
        </authorList>
    </citation>
    <scope>NUCLEOTIDE SEQUENCE [LARGE SCALE GENOMIC DNA]</scope>
    <source>
        <strain evidence="3 4">DSM 5822</strain>
    </source>
</reference>
<evidence type="ECO:0000313" key="4">
    <source>
        <dbReference type="Proteomes" id="UP000244223"/>
    </source>
</evidence>
<organism evidence="3 4">
    <name type="scientific">Agitococcus lubricus</name>
    <dbReference type="NCBI Taxonomy" id="1077255"/>
    <lineage>
        <taxon>Bacteria</taxon>
        <taxon>Pseudomonadati</taxon>
        <taxon>Pseudomonadota</taxon>
        <taxon>Gammaproteobacteria</taxon>
        <taxon>Moraxellales</taxon>
        <taxon>Moraxellaceae</taxon>
        <taxon>Agitococcus</taxon>
    </lineage>
</organism>
<dbReference type="SUPFAM" id="SSF56925">
    <property type="entry name" value="OMPA-like"/>
    <property type="match status" value="1"/>
</dbReference>
<dbReference type="AlphaFoldDB" id="A0A2T5J0Q6"/>
<evidence type="ECO:0000256" key="1">
    <source>
        <dbReference type="ARBA" id="ARBA00022729"/>
    </source>
</evidence>
<comment type="caution">
    <text evidence="3">The sequence shown here is derived from an EMBL/GenBank/DDBJ whole genome shotgun (WGS) entry which is preliminary data.</text>
</comment>
<keyword evidence="1" id="KW-0732">Signal</keyword>
<dbReference type="EMBL" id="QAON01000005">
    <property type="protein sequence ID" value="PTQ89866.1"/>
    <property type="molecule type" value="Genomic_DNA"/>
</dbReference>
<name>A0A2T5J0Q6_9GAMM</name>
<protein>
    <submittedName>
        <fullName evidence="3">Outer membrane protein with beta-barrel domain</fullName>
    </submittedName>
</protein>